<gene>
    <name evidence="1" type="ORF">CPAG_07770</name>
</gene>
<reference evidence="2" key="3">
    <citation type="journal article" date="2010" name="Genome Res.">
        <title>Population genomic sequencing of Coccidioides fungi reveals recent hybridization and transposon control.</title>
        <authorList>
            <person name="Neafsey D.E."/>
            <person name="Barker B.M."/>
            <person name="Sharpton T.J."/>
            <person name="Stajich J.E."/>
            <person name="Park D.J."/>
            <person name="Whiston E."/>
            <person name="Hung C.-Y."/>
            <person name="McMahan C."/>
            <person name="White J."/>
            <person name="Sykes S."/>
            <person name="Heiman D."/>
            <person name="Young S."/>
            <person name="Zeng Q."/>
            <person name="Abouelleil A."/>
            <person name="Aftuck L."/>
            <person name="Bessette D."/>
            <person name="Brown A."/>
            <person name="FitzGerald M."/>
            <person name="Lui A."/>
            <person name="Macdonald J.P."/>
            <person name="Priest M."/>
            <person name="Orbach M.J."/>
            <person name="Galgiani J.N."/>
            <person name="Kirkland T.N."/>
            <person name="Cole G.T."/>
            <person name="Birren B.W."/>
            <person name="Henn M.R."/>
            <person name="Taylor J.W."/>
            <person name="Rounsley S.D."/>
        </authorList>
    </citation>
    <scope>NUCLEOTIDE SEQUENCE [LARGE SCALE GENOMIC DNA]</scope>
    <source>
        <strain evidence="2">RMSCC 3488</strain>
    </source>
</reference>
<accession>A0A0J6FM61</accession>
<proteinExistence type="predicted"/>
<evidence type="ECO:0000313" key="1">
    <source>
        <dbReference type="EMBL" id="KMM71463.1"/>
    </source>
</evidence>
<protein>
    <submittedName>
        <fullName evidence="1">Uncharacterized protein</fullName>
    </submittedName>
</protein>
<evidence type="ECO:0000313" key="2">
    <source>
        <dbReference type="Proteomes" id="UP000054567"/>
    </source>
</evidence>
<name>A0A0J6FM61_COCPO</name>
<dbReference type="VEuPathDB" id="FungiDB:CPAG_07770"/>
<dbReference type="EMBL" id="DS268113">
    <property type="protein sequence ID" value="KMM71463.1"/>
    <property type="molecule type" value="Genomic_DNA"/>
</dbReference>
<dbReference type="Proteomes" id="UP000054567">
    <property type="component" value="Unassembled WGS sequence"/>
</dbReference>
<reference evidence="1 2" key="1">
    <citation type="submission" date="2007-06" db="EMBL/GenBank/DDBJ databases">
        <title>The Genome Sequence of Coccidioides posadasii RMSCC_3488.</title>
        <authorList>
            <consortium name="Coccidioides Genome Resources Consortium"/>
            <consortium name="The Broad Institute Genome Sequencing Platform"/>
            <person name="Henn M.R."/>
            <person name="Sykes S."/>
            <person name="Young S."/>
            <person name="Jaffe D."/>
            <person name="Berlin A."/>
            <person name="Alvarez P."/>
            <person name="Butler J."/>
            <person name="Gnerre S."/>
            <person name="Grabherr M."/>
            <person name="Mauceli E."/>
            <person name="Brockman W."/>
            <person name="Kodira C."/>
            <person name="Alvarado L."/>
            <person name="Zeng Q."/>
            <person name="Crawford M."/>
            <person name="Antoine C."/>
            <person name="Devon K."/>
            <person name="Galgiani J."/>
            <person name="Orsborn K."/>
            <person name="Lewis M.L."/>
            <person name="Nusbaum C."/>
            <person name="Galagan J."/>
            <person name="Birren B."/>
        </authorList>
    </citation>
    <scope>NUCLEOTIDE SEQUENCE [LARGE SCALE GENOMIC DNA]</scope>
    <source>
        <strain evidence="1 2">RMSCC 3488</strain>
    </source>
</reference>
<dbReference type="AlphaFoldDB" id="A0A0J6FM61"/>
<organism evidence="1 2">
    <name type="scientific">Coccidioides posadasii RMSCC 3488</name>
    <dbReference type="NCBI Taxonomy" id="454284"/>
    <lineage>
        <taxon>Eukaryota</taxon>
        <taxon>Fungi</taxon>
        <taxon>Dikarya</taxon>
        <taxon>Ascomycota</taxon>
        <taxon>Pezizomycotina</taxon>
        <taxon>Eurotiomycetes</taxon>
        <taxon>Eurotiomycetidae</taxon>
        <taxon>Onygenales</taxon>
        <taxon>Onygenaceae</taxon>
        <taxon>Coccidioides</taxon>
    </lineage>
</organism>
<reference evidence="2" key="2">
    <citation type="journal article" date="2009" name="Genome Res.">
        <title>Comparative genomic analyses of the human fungal pathogens Coccidioides and their relatives.</title>
        <authorList>
            <person name="Sharpton T.J."/>
            <person name="Stajich J.E."/>
            <person name="Rounsley S.D."/>
            <person name="Gardner M.J."/>
            <person name="Wortman J.R."/>
            <person name="Jordar V.S."/>
            <person name="Maiti R."/>
            <person name="Kodira C.D."/>
            <person name="Neafsey D.E."/>
            <person name="Zeng Q."/>
            <person name="Hung C.-Y."/>
            <person name="McMahan C."/>
            <person name="Muszewska A."/>
            <person name="Grynberg M."/>
            <person name="Mandel M.A."/>
            <person name="Kellner E.M."/>
            <person name="Barker B.M."/>
            <person name="Galgiani J.N."/>
            <person name="Orbach M.J."/>
            <person name="Kirkland T.N."/>
            <person name="Cole G.T."/>
            <person name="Henn M.R."/>
            <person name="Birren B.W."/>
            <person name="Taylor J.W."/>
        </authorList>
    </citation>
    <scope>NUCLEOTIDE SEQUENCE [LARGE SCALE GENOMIC DNA]</scope>
    <source>
        <strain evidence="2">RMSCC 3488</strain>
    </source>
</reference>
<sequence length="102" mass="11452">MGGSHGMLVSGCSLQALKHGAAANNIRGRSLKIELMQQWRPFPHCRMRITVGGQEEGNAWQCDGQVAWLLWLYTYGELWVAPEENDKDTANQGYPHLPTKSR</sequence>